<dbReference type="InterPro" id="IPR003593">
    <property type="entry name" value="AAA+_ATPase"/>
</dbReference>
<dbReference type="CDD" id="cd03228">
    <property type="entry name" value="ABCC_MRP_Like"/>
    <property type="match status" value="1"/>
</dbReference>
<dbReference type="InterPro" id="IPR027417">
    <property type="entry name" value="P-loop_NTPase"/>
</dbReference>
<comment type="caution">
    <text evidence="9">The sequence shown here is derived from an EMBL/GenBank/DDBJ whole genome shotgun (WGS) entry which is preliminary data.</text>
</comment>
<evidence type="ECO:0000256" key="7">
    <source>
        <dbReference type="SAM" id="Phobius"/>
    </source>
</evidence>
<dbReference type="SMART" id="SM00382">
    <property type="entry name" value="AAA"/>
    <property type="match status" value="1"/>
</dbReference>
<dbReference type="SUPFAM" id="SSF52540">
    <property type="entry name" value="P-loop containing nucleoside triphosphate hydrolases"/>
    <property type="match status" value="1"/>
</dbReference>
<dbReference type="RefSeq" id="WP_377256799.1">
    <property type="nucleotide sequence ID" value="NZ_JBHLUH010000061.1"/>
</dbReference>
<gene>
    <name evidence="9" type="ORF">ACFFIA_29430</name>
</gene>
<dbReference type="Gene3D" id="1.20.1560.10">
    <property type="entry name" value="ABC transporter type 1, transmembrane domain"/>
    <property type="match status" value="1"/>
</dbReference>
<feature type="transmembrane region" description="Helical" evidence="7">
    <location>
        <begin position="275"/>
        <end position="294"/>
    </location>
</feature>
<dbReference type="InterPro" id="IPR036640">
    <property type="entry name" value="ABC1_TM_sf"/>
</dbReference>
<reference evidence="9 10" key="1">
    <citation type="submission" date="2024-09" db="EMBL/GenBank/DDBJ databases">
        <authorList>
            <person name="Sun Q."/>
            <person name="Mori K."/>
        </authorList>
    </citation>
    <scope>NUCLEOTIDE SEQUENCE [LARGE SCALE GENOMIC DNA]</scope>
    <source>
        <strain evidence="9 10">TBRC 3947</strain>
    </source>
</reference>
<dbReference type="EMBL" id="JBHLUH010000061">
    <property type="protein sequence ID" value="MFC0531777.1"/>
    <property type="molecule type" value="Genomic_DNA"/>
</dbReference>
<evidence type="ECO:0000313" key="9">
    <source>
        <dbReference type="EMBL" id="MFC0531777.1"/>
    </source>
</evidence>
<evidence type="ECO:0000313" key="10">
    <source>
        <dbReference type="Proteomes" id="UP001589867"/>
    </source>
</evidence>
<protein>
    <submittedName>
        <fullName evidence="9">ABC transporter ATP-binding protein</fullName>
    </submittedName>
</protein>
<keyword evidence="5 7" id="KW-1133">Transmembrane helix</keyword>
<name>A0ABV6MAM5_9ACTN</name>
<evidence type="ECO:0000256" key="6">
    <source>
        <dbReference type="ARBA" id="ARBA00023136"/>
    </source>
</evidence>
<comment type="subcellular location">
    <subcellularLocation>
        <location evidence="1">Cell membrane</location>
        <topology evidence="1">Multi-pass membrane protein</topology>
    </subcellularLocation>
</comment>
<dbReference type="SUPFAM" id="SSF90123">
    <property type="entry name" value="ABC transporter transmembrane region"/>
    <property type="match status" value="1"/>
</dbReference>
<evidence type="ECO:0000256" key="5">
    <source>
        <dbReference type="ARBA" id="ARBA00022989"/>
    </source>
</evidence>
<feature type="transmembrane region" description="Helical" evidence="7">
    <location>
        <begin position="72"/>
        <end position="92"/>
    </location>
</feature>
<keyword evidence="2 7" id="KW-0812">Transmembrane</keyword>
<dbReference type="InterPro" id="IPR003439">
    <property type="entry name" value="ABC_transporter-like_ATP-bd"/>
</dbReference>
<dbReference type="Gene3D" id="3.40.50.300">
    <property type="entry name" value="P-loop containing nucleotide triphosphate hydrolases"/>
    <property type="match status" value="1"/>
</dbReference>
<evidence type="ECO:0000259" key="8">
    <source>
        <dbReference type="PROSITE" id="PS50893"/>
    </source>
</evidence>
<sequence length="631" mass="67847">MSRHLGAPHREVDHDMALAAVRDRIRLLRRLGAAGPGLLTAIVAFLLVASLVPAGTAVALAVLIERVGTTEAAGLTAVAAAPLVMFAVLLLVGHGLDAVREPLFFLARCRIDGAHRVEVARLASTSDTIGALERPEVQRLIRQARADPENWTERTPGMGALSLLAFLASLLGLVSAGAVLAAYAWWLVPLLVVPALAVQQLDRHGAVMWHRTWLRGIDGGLRAGVWQDAVTSSGEGKEVRVFGLGDWAVGRIDRHIREMFEPVWGLGGRLMTRQWAHFLLALVPLGIAFVAVALSGARGDTSVGVATAVFAAGSSVYRVFGTEVHDIVGGLACVRAFDQLREELRAAPPPRPAAPPPPDAPRATAPPLVRFEGLSFTYPGTRRRVLDGLDLEIWPGELLAVVGLNGAGKSTLIKLLAGLYEPTAGRITADGTDIVHIGAEAWRERIAIVFQDFVRYHLTAADNVALGHGSVPRDEAAIEAAARDAGFDEVLDRLPRGWQTPLARSRTGGVDLSGGQWQQVVLARALYAVRTGARLLVLDEPTAHLDVRTEFDVFARLTAHKGDASVVLISHRLSTVRQADRVVLLDRGRITESGTHDELMALDGAYAAMFAVQADRFRRGHDDRVEEGELR</sequence>
<dbReference type="Proteomes" id="UP001589867">
    <property type="component" value="Unassembled WGS sequence"/>
</dbReference>
<keyword evidence="10" id="KW-1185">Reference proteome</keyword>
<dbReference type="Pfam" id="PF00005">
    <property type="entry name" value="ABC_tran"/>
    <property type="match status" value="1"/>
</dbReference>
<evidence type="ECO:0000256" key="1">
    <source>
        <dbReference type="ARBA" id="ARBA00004651"/>
    </source>
</evidence>
<dbReference type="PANTHER" id="PTHR24221:SF654">
    <property type="entry name" value="ATP-BINDING CASSETTE SUB-FAMILY B MEMBER 6"/>
    <property type="match status" value="1"/>
</dbReference>
<proteinExistence type="predicted"/>
<accession>A0ABV6MAM5</accession>
<dbReference type="InterPro" id="IPR039421">
    <property type="entry name" value="Type_1_exporter"/>
</dbReference>
<feature type="domain" description="ABC transporter" evidence="8">
    <location>
        <begin position="369"/>
        <end position="612"/>
    </location>
</feature>
<keyword evidence="6 7" id="KW-0472">Membrane</keyword>
<evidence type="ECO:0000256" key="3">
    <source>
        <dbReference type="ARBA" id="ARBA00022741"/>
    </source>
</evidence>
<evidence type="ECO:0000256" key="2">
    <source>
        <dbReference type="ARBA" id="ARBA00022692"/>
    </source>
</evidence>
<feature type="transmembrane region" description="Helical" evidence="7">
    <location>
        <begin position="163"/>
        <end position="186"/>
    </location>
</feature>
<dbReference type="GO" id="GO:0005524">
    <property type="term" value="F:ATP binding"/>
    <property type="evidence" value="ECO:0007669"/>
    <property type="project" value="UniProtKB-KW"/>
</dbReference>
<evidence type="ECO:0000256" key="4">
    <source>
        <dbReference type="ARBA" id="ARBA00022840"/>
    </source>
</evidence>
<keyword evidence="4 9" id="KW-0067">ATP-binding</keyword>
<dbReference type="PROSITE" id="PS50893">
    <property type="entry name" value="ABC_TRANSPORTER_2"/>
    <property type="match status" value="1"/>
</dbReference>
<keyword evidence="3" id="KW-0547">Nucleotide-binding</keyword>
<organism evidence="9 10">
    <name type="scientific">Phytohabitans kaempferiae</name>
    <dbReference type="NCBI Taxonomy" id="1620943"/>
    <lineage>
        <taxon>Bacteria</taxon>
        <taxon>Bacillati</taxon>
        <taxon>Actinomycetota</taxon>
        <taxon>Actinomycetes</taxon>
        <taxon>Micromonosporales</taxon>
        <taxon>Micromonosporaceae</taxon>
    </lineage>
</organism>
<dbReference type="PANTHER" id="PTHR24221">
    <property type="entry name" value="ATP-BINDING CASSETTE SUB-FAMILY B"/>
    <property type="match status" value="1"/>
</dbReference>